<reference evidence="3" key="1">
    <citation type="submission" date="2024-06" db="EMBL/GenBank/DDBJ databases">
        <title>Radixoralia hellwigii gen. nov., sp nov., isolated from a root canal in the human oral cavity.</title>
        <authorList>
            <person name="Bartsch S."/>
            <person name="Wittmer A."/>
            <person name="Schulz A.-K."/>
            <person name="Neumann-Schaal M."/>
            <person name="Wolf J."/>
            <person name="Gronow S."/>
            <person name="Tennert C."/>
            <person name="Haecker G."/>
            <person name="Cieplik F."/>
            <person name="Al-Ahmad A."/>
        </authorList>
    </citation>
    <scope>NUCLEOTIDE SEQUENCE [LARGE SCALE GENOMIC DNA]</scope>
    <source>
        <strain evidence="3">Wk13</strain>
    </source>
</reference>
<protein>
    <submittedName>
        <fullName evidence="2">Uncharacterized protein</fullName>
    </submittedName>
</protein>
<sequence length="129" mass="14193">MNEPSPFQKSDRDGSAPQTAQAVQQDTPTQPDDFRGLAVRQRLIWYNVHLNNPDAAGESAVLLAEKTDVLALAEINLNDPGWQVLRTHYPHGCQHQEASPFALALWSAAPLASCDIAYGGDPLHLHHDY</sequence>
<feature type="region of interest" description="Disordered" evidence="1">
    <location>
        <begin position="1"/>
        <end position="33"/>
    </location>
</feature>
<evidence type="ECO:0000313" key="3">
    <source>
        <dbReference type="Proteomes" id="UP001574673"/>
    </source>
</evidence>
<evidence type="ECO:0000256" key="1">
    <source>
        <dbReference type="SAM" id="MobiDB-lite"/>
    </source>
</evidence>
<feature type="compositionally biased region" description="Polar residues" evidence="1">
    <location>
        <begin position="16"/>
        <end position="30"/>
    </location>
</feature>
<accession>A0ABV4UEQ2</accession>
<name>A0ABV4UEQ2_9RHOO</name>
<keyword evidence="3" id="KW-1185">Reference proteome</keyword>
<evidence type="ECO:0000313" key="2">
    <source>
        <dbReference type="EMBL" id="MFA9950125.1"/>
    </source>
</evidence>
<proteinExistence type="predicted"/>
<organism evidence="2 3">
    <name type="scientific">Dentiradicibacter hellwigii</name>
    <dbReference type="NCBI Taxonomy" id="3149053"/>
    <lineage>
        <taxon>Bacteria</taxon>
        <taxon>Pseudomonadati</taxon>
        <taxon>Pseudomonadota</taxon>
        <taxon>Betaproteobacteria</taxon>
        <taxon>Rhodocyclales</taxon>
        <taxon>Rhodocyclaceae</taxon>
        <taxon>Dentiradicibacter</taxon>
    </lineage>
</organism>
<dbReference type="EMBL" id="JBEUWX010000002">
    <property type="protein sequence ID" value="MFA9950125.1"/>
    <property type="molecule type" value="Genomic_DNA"/>
</dbReference>
<gene>
    <name evidence="2" type="ORF">ABCS64_07310</name>
</gene>
<comment type="caution">
    <text evidence="2">The sequence shown here is derived from an EMBL/GenBank/DDBJ whole genome shotgun (WGS) entry which is preliminary data.</text>
</comment>
<dbReference type="Proteomes" id="UP001574673">
    <property type="component" value="Unassembled WGS sequence"/>
</dbReference>